<comment type="caution">
    <text evidence="1">The sequence shown here is derived from an EMBL/GenBank/DDBJ whole genome shotgun (WGS) entry which is preliminary data.</text>
</comment>
<dbReference type="EMBL" id="BPLF01000003">
    <property type="protein sequence ID" value="GIX64818.1"/>
    <property type="molecule type" value="Genomic_DNA"/>
</dbReference>
<dbReference type="Proteomes" id="UP001497744">
    <property type="component" value="Unassembled WGS sequence"/>
</dbReference>
<organism evidence="1 2">
    <name type="scientific">Babesia caballi</name>
    <dbReference type="NCBI Taxonomy" id="5871"/>
    <lineage>
        <taxon>Eukaryota</taxon>
        <taxon>Sar</taxon>
        <taxon>Alveolata</taxon>
        <taxon>Apicomplexa</taxon>
        <taxon>Aconoidasida</taxon>
        <taxon>Piroplasmida</taxon>
        <taxon>Babesiidae</taxon>
        <taxon>Babesia</taxon>
    </lineage>
</organism>
<evidence type="ECO:0000313" key="1">
    <source>
        <dbReference type="EMBL" id="GIX64818.1"/>
    </source>
</evidence>
<reference evidence="1 2" key="1">
    <citation type="submission" date="2021-06" db="EMBL/GenBank/DDBJ databases">
        <title>Genome sequence of Babesia caballi.</title>
        <authorList>
            <person name="Yamagishi J."/>
            <person name="Kidaka T."/>
            <person name="Ochi A."/>
        </authorList>
    </citation>
    <scope>NUCLEOTIDE SEQUENCE [LARGE SCALE GENOMIC DNA]</scope>
    <source>
        <strain evidence="1">USDA-D6B2</strain>
    </source>
</reference>
<accession>A0AAV4LYL7</accession>
<keyword evidence="2" id="KW-1185">Reference proteome</keyword>
<dbReference type="RefSeq" id="XP_067716887.1">
    <property type="nucleotide sequence ID" value="XM_067860786.1"/>
</dbReference>
<sequence>MVVRVIFPYPPLPTSLLDCPSNLKEAIDWILRVTGKDGQGGDGTNALSDKVKELLKSVEGSGSELGVDIQKVIGALGTSGSGSGLIGKLAKGFQQFIGYNSGSGNKHGLITGAGIAPSNMATHRLCDATIAFTIGVLEGCKARLNSRNYSSQRSKIDNIIKDLHETYGQGPEKFNDLGGKMKRELNKTNFNGTGIGAFVDDIGTAFQKLATGLSTLQSQPDQVASKVGEYLKRVFKGSGGQGKGNADTAASNLQTLVQ</sequence>
<name>A0AAV4LYL7_BABCB</name>
<gene>
    <name evidence="1" type="ORF">BcabD6B2_42530</name>
</gene>
<protein>
    <submittedName>
        <fullName evidence="1">Extracellular matrix-binding ebh</fullName>
    </submittedName>
</protein>
<proteinExistence type="predicted"/>
<dbReference type="GeneID" id="94196299"/>
<evidence type="ECO:0000313" key="2">
    <source>
        <dbReference type="Proteomes" id="UP001497744"/>
    </source>
</evidence>
<dbReference type="AlphaFoldDB" id="A0AAV4LYL7"/>